<dbReference type="Pfam" id="PF00072">
    <property type="entry name" value="Response_reg"/>
    <property type="match status" value="1"/>
</dbReference>
<accession>A0A1F5EMU3</accession>
<dbReference type="Gene3D" id="3.40.50.2300">
    <property type="match status" value="1"/>
</dbReference>
<sequence length="116" mass="12981">MKKTILIIEDFAELLRLWKKLLSNEAFVLTAETLQQAEELFQRHKKEIDLIAVDGEVNGPVNNTVILIKKITEEFPSAKILAISGDDNNNKILINAGCGHSVTKPDTWKKIAELLA</sequence>
<feature type="domain" description="Response regulatory" evidence="2">
    <location>
        <begin position="4"/>
        <end position="116"/>
    </location>
</feature>
<dbReference type="PROSITE" id="PS50110">
    <property type="entry name" value="RESPONSE_REGULATORY"/>
    <property type="match status" value="1"/>
</dbReference>
<gene>
    <name evidence="3" type="ORF">A2996_01140</name>
</gene>
<evidence type="ECO:0000259" key="2">
    <source>
        <dbReference type="PROSITE" id="PS50110"/>
    </source>
</evidence>
<evidence type="ECO:0000256" key="1">
    <source>
        <dbReference type="PROSITE-ProRule" id="PRU00169"/>
    </source>
</evidence>
<dbReference type="AlphaFoldDB" id="A0A1F5EMU3"/>
<keyword evidence="1" id="KW-0597">Phosphoprotein</keyword>
<evidence type="ECO:0000313" key="4">
    <source>
        <dbReference type="Proteomes" id="UP000176865"/>
    </source>
</evidence>
<comment type="caution">
    <text evidence="3">The sequence shown here is derived from an EMBL/GenBank/DDBJ whole genome shotgun (WGS) entry which is preliminary data.</text>
</comment>
<name>A0A1F5EMU3_9BACT</name>
<organism evidence="3 4">
    <name type="scientific">Candidatus Campbellbacteria bacterium RIFCSPLOWO2_01_FULL_34_15</name>
    <dbReference type="NCBI Taxonomy" id="1797579"/>
    <lineage>
        <taxon>Bacteria</taxon>
        <taxon>Candidatus Campbelliibacteriota</taxon>
    </lineage>
</organism>
<dbReference type="GO" id="GO:0000160">
    <property type="term" value="P:phosphorelay signal transduction system"/>
    <property type="evidence" value="ECO:0007669"/>
    <property type="project" value="InterPro"/>
</dbReference>
<dbReference type="SUPFAM" id="SSF52172">
    <property type="entry name" value="CheY-like"/>
    <property type="match status" value="1"/>
</dbReference>
<protein>
    <recommendedName>
        <fullName evidence="2">Response regulatory domain-containing protein</fullName>
    </recommendedName>
</protein>
<dbReference type="EMBL" id="MFAB01000023">
    <property type="protein sequence ID" value="OGD68524.1"/>
    <property type="molecule type" value="Genomic_DNA"/>
</dbReference>
<feature type="modified residue" description="4-aspartylphosphate" evidence="1">
    <location>
        <position position="54"/>
    </location>
</feature>
<evidence type="ECO:0000313" key="3">
    <source>
        <dbReference type="EMBL" id="OGD68524.1"/>
    </source>
</evidence>
<proteinExistence type="predicted"/>
<dbReference type="InterPro" id="IPR001789">
    <property type="entry name" value="Sig_transdc_resp-reg_receiver"/>
</dbReference>
<dbReference type="InterPro" id="IPR011006">
    <property type="entry name" value="CheY-like_superfamily"/>
</dbReference>
<reference evidence="3 4" key="1">
    <citation type="journal article" date="2016" name="Nat. Commun.">
        <title>Thousands of microbial genomes shed light on interconnected biogeochemical processes in an aquifer system.</title>
        <authorList>
            <person name="Anantharaman K."/>
            <person name="Brown C.T."/>
            <person name="Hug L.A."/>
            <person name="Sharon I."/>
            <person name="Castelle C.J."/>
            <person name="Probst A.J."/>
            <person name="Thomas B.C."/>
            <person name="Singh A."/>
            <person name="Wilkins M.J."/>
            <person name="Karaoz U."/>
            <person name="Brodie E.L."/>
            <person name="Williams K.H."/>
            <person name="Hubbard S.S."/>
            <person name="Banfield J.F."/>
        </authorList>
    </citation>
    <scope>NUCLEOTIDE SEQUENCE [LARGE SCALE GENOMIC DNA]</scope>
</reference>
<dbReference type="Proteomes" id="UP000176865">
    <property type="component" value="Unassembled WGS sequence"/>
</dbReference>